<evidence type="ECO:0000313" key="1">
    <source>
        <dbReference type="EMBL" id="MBY9074098.1"/>
    </source>
</evidence>
<dbReference type="RefSeq" id="WP_221023814.1">
    <property type="nucleotide sequence ID" value="NZ_JAIEZQ010000001.1"/>
</dbReference>
<organism evidence="1 2">
    <name type="scientific">Nocardioides jiangsuensis</name>
    <dbReference type="NCBI Taxonomy" id="2866161"/>
    <lineage>
        <taxon>Bacteria</taxon>
        <taxon>Bacillati</taxon>
        <taxon>Actinomycetota</taxon>
        <taxon>Actinomycetes</taxon>
        <taxon>Propionibacteriales</taxon>
        <taxon>Nocardioidaceae</taxon>
        <taxon>Nocardioides</taxon>
    </lineage>
</organism>
<evidence type="ECO:0000313" key="2">
    <source>
        <dbReference type="Proteomes" id="UP000754710"/>
    </source>
</evidence>
<dbReference type="InterPro" id="IPR009097">
    <property type="entry name" value="Cyclic_Pdiesterase"/>
</dbReference>
<protein>
    <submittedName>
        <fullName evidence="1">2'-5' RNA ligase family protein</fullName>
    </submittedName>
</protein>
<proteinExistence type="predicted"/>
<dbReference type="Gene3D" id="3.90.1140.10">
    <property type="entry name" value="Cyclic phosphodiesterase"/>
    <property type="match status" value="1"/>
</dbReference>
<dbReference type="GO" id="GO:0016874">
    <property type="term" value="F:ligase activity"/>
    <property type="evidence" value="ECO:0007669"/>
    <property type="project" value="UniProtKB-KW"/>
</dbReference>
<accession>A0ABS7RGD5</accession>
<sequence>MAHSLLMIPVPEAEDVVRPRLARRSPAHLPAGPEGEEVVVAHVTLLGPFADLAALDDGVLSELHTFFGDVVPFGFELTGVSQFPDGATYLTPEPAAPFHQLTLELARRFPEYPPYEGAFDDVVPHLSVPLPDDEDPDALRHHLARRLPIRAYAREAVLYWWEPGASRVLETFPFGTTAA</sequence>
<keyword evidence="1" id="KW-0436">Ligase</keyword>
<reference evidence="1 2" key="1">
    <citation type="submission" date="2021-08" db="EMBL/GenBank/DDBJ databases">
        <title>Nocardioides bacterium WL0053 sp. nov., isolated from the sediment.</title>
        <authorList>
            <person name="Wang L."/>
            <person name="Zhang D."/>
            <person name="Zhang A."/>
        </authorList>
    </citation>
    <scope>NUCLEOTIDE SEQUENCE [LARGE SCALE GENOMIC DNA]</scope>
    <source>
        <strain evidence="1 2">WL0053</strain>
    </source>
</reference>
<gene>
    <name evidence="1" type="ORF">K1X13_04595</name>
</gene>
<name>A0ABS7RGD5_9ACTN</name>
<comment type="caution">
    <text evidence="1">The sequence shown here is derived from an EMBL/GenBank/DDBJ whole genome shotgun (WGS) entry which is preliminary data.</text>
</comment>
<dbReference type="Proteomes" id="UP000754710">
    <property type="component" value="Unassembled WGS sequence"/>
</dbReference>
<dbReference type="SUPFAM" id="SSF55144">
    <property type="entry name" value="LigT-like"/>
    <property type="match status" value="1"/>
</dbReference>
<dbReference type="Pfam" id="PF13563">
    <property type="entry name" value="2_5_RNA_ligase2"/>
    <property type="match status" value="1"/>
</dbReference>
<keyword evidence="2" id="KW-1185">Reference proteome</keyword>
<dbReference type="EMBL" id="JAIEZQ010000001">
    <property type="protein sequence ID" value="MBY9074098.1"/>
    <property type="molecule type" value="Genomic_DNA"/>
</dbReference>